<keyword evidence="1" id="KW-0378">Hydrolase</keyword>
<evidence type="ECO:0000259" key="4">
    <source>
        <dbReference type="Pfam" id="PF08482"/>
    </source>
</evidence>
<feature type="domain" description="ATP-dependent RNA helicase HrpB C-terminal" evidence="4">
    <location>
        <begin position="292"/>
        <end position="424"/>
    </location>
</feature>
<dbReference type="PANTHER" id="PTHR43519">
    <property type="entry name" value="ATP-DEPENDENT RNA HELICASE HRPB"/>
    <property type="match status" value="1"/>
</dbReference>
<dbReference type="InterPro" id="IPR013689">
    <property type="entry name" value="RNA_helicase_ATP-dep_HrpB_C"/>
</dbReference>
<sequence>MVRRIHEEARRLSRLIGEKWPTASQGSAAIDNRVLRVAGKSSSKGSSNDSSKAYKAGLSGPASEAENANDASNLNLDKRFNRAVGTSGANDRSEITSVLLALAYPDRIGKRREDGRYLLSNGRGASFTGQHGGNSAGVGSSAYIGRAISKAQHTIHYAPYIVAVDLDDQGTDSRIRLAVEVTKDALEQCMDDQIEHVVTVEWDKSAEAVRAREVIRLGAIVLHERPCPNPDADKVLAALIEGISRHPLAIGMLPWTKNARQLQARLAFLHHHRPHDWADVSDAALTASMADWLAPHLYGFSSRHDLQKLQVTALLEGLLPWNQRQQLDDEAPTHIAVPSGSRIAVDYTNPEQPVLAVRLQELFGMRETPRVAGGAVPLTLHLLSPAQRPVQVTQDLASFWRNTYFEVKKDLKGRYPKHYWPDDPLQAVATRRTKPSST</sequence>
<protein>
    <recommendedName>
        <fullName evidence="8">ATP-dependent RNA helicase HrpB C-terminal domain-containing protein</fullName>
    </recommendedName>
</protein>
<dbReference type="Proteomes" id="UP000634529">
    <property type="component" value="Unassembled WGS sequence"/>
</dbReference>
<dbReference type="PANTHER" id="PTHR43519:SF1">
    <property type="entry name" value="ATP-DEPENDENT RNA HELICASE HRPB"/>
    <property type="match status" value="1"/>
</dbReference>
<evidence type="ECO:0000256" key="3">
    <source>
        <dbReference type="SAM" id="MobiDB-lite"/>
    </source>
</evidence>
<feature type="region of interest" description="Disordered" evidence="3">
    <location>
        <begin position="40"/>
        <end position="70"/>
    </location>
</feature>
<name>A0ABR9AVD4_9BACL</name>
<proteinExistence type="predicted"/>
<evidence type="ECO:0000256" key="1">
    <source>
        <dbReference type="ARBA" id="ARBA00022801"/>
    </source>
</evidence>
<evidence type="ECO:0000259" key="5">
    <source>
        <dbReference type="Pfam" id="PF24473"/>
    </source>
</evidence>
<accession>A0ABR9AVD4</accession>
<comment type="caution">
    <text evidence="6">The sequence shown here is derived from an EMBL/GenBank/DDBJ whole genome shotgun (WGS) entry which is preliminary data.</text>
</comment>
<dbReference type="Pfam" id="PF24473">
    <property type="entry name" value="CON_HrpB"/>
    <property type="match status" value="1"/>
</dbReference>
<feature type="compositionally biased region" description="Low complexity" evidence="3">
    <location>
        <begin position="40"/>
        <end position="51"/>
    </location>
</feature>
<dbReference type="Pfam" id="PF08482">
    <property type="entry name" value="HrpB_C"/>
    <property type="match status" value="1"/>
</dbReference>
<keyword evidence="2" id="KW-0067">ATP-binding</keyword>
<keyword evidence="7" id="KW-1185">Reference proteome</keyword>
<gene>
    <name evidence="6" type="ORF">IFO66_07200</name>
</gene>
<keyword evidence="2" id="KW-0347">Helicase</keyword>
<evidence type="ECO:0000256" key="2">
    <source>
        <dbReference type="ARBA" id="ARBA00022806"/>
    </source>
</evidence>
<keyword evidence="2" id="KW-0547">Nucleotide-binding</keyword>
<dbReference type="InterPro" id="IPR056329">
    <property type="entry name" value="CON_HrpB"/>
</dbReference>
<feature type="domain" description="ATP-dependent RNA helicase HrpB connector region" evidence="5">
    <location>
        <begin position="195"/>
        <end position="226"/>
    </location>
</feature>
<evidence type="ECO:0000313" key="6">
    <source>
        <dbReference type="EMBL" id="MBD8498091.1"/>
    </source>
</evidence>
<evidence type="ECO:0008006" key="8">
    <source>
        <dbReference type="Google" id="ProtNLM"/>
    </source>
</evidence>
<reference evidence="6 7" key="1">
    <citation type="submission" date="2020-09" db="EMBL/GenBank/DDBJ databases">
        <title>Paenibacillus sp. CAU 1523 isolated from sand of Haeundae Beach.</title>
        <authorList>
            <person name="Kim W."/>
        </authorList>
    </citation>
    <scope>NUCLEOTIDE SEQUENCE [LARGE SCALE GENOMIC DNA]</scope>
    <source>
        <strain evidence="6 7">CAU 1523</strain>
    </source>
</reference>
<evidence type="ECO:0000313" key="7">
    <source>
        <dbReference type="Proteomes" id="UP000634529"/>
    </source>
</evidence>
<dbReference type="EMBL" id="JACYTN010000003">
    <property type="protein sequence ID" value="MBD8498091.1"/>
    <property type="molecule type" value="Genomic_DNA"/>
</dbReference>
<organism evidence="6 7">
    <name type="scientific">Paenibacillus arenosi</name>
    <dbReference type="NCBI Taxonomy" id="2774142"/>
    <lineage>
        <taxon>Bacteria</taxon>
        <taxon>Bacillati</taxon>
        <taxon>Bacillota</taxon>
        <taxon>Bacilli</taxon>
        <taxon>Bacillales</taxon>
        <taxon>Paenibacillaceae</taxon>
        <taxon>Paenibacillus</taxon>
    </lineage>
</organism>